<dbReference type="Proteomes" id="UP000002051">
    <property type="component" value="Chromosome 8"/>
</dbReference>
<evidence type="ECO:0000313" key="7">
    <source>
        <dbReference type="Proteomes" id="UP000265566"/>
    </source>
</evidence>
<proteinExistence type="predicted"/>
<dbReference type="PaxDb" id="3880-AET01460"/>
<dbReference type="HOGENOM" id="CLU_1962883_0_0_1"/>
<gene>
    <name evidence="5" type="primary">11425511</name>
    <name evidence="3" type="ordered locus">MTR_8g013740</name>
    <name evidence="4" type="ORF">MtrunA17_Chr8g0340231</name>
</gene>
<sequence length="128" mass="13743">MAKTIASIVLVLLVVAILNGYSAEGTGRGNEPKDDRIYKSQKFFGCSFWGQMCYFFHLYCDEYNKYCATSQPPSSPGSSGGSPNIPNPPPIPTPPSIPNPPSSPNIPNPPSPPNNIDLQYTPAESGKP</sequence>
<accession>G7LFW4</accession>
<evidence type="ECO:0000256" key="1">
    <source>
        <dbReference type="SAM" id="MobiDB-lite"/>
    </source>
</evidence>
<organism evidence="3 6">
    <name type="scientific">Medicago truncatula</name>
    <name type="common">Barrel medic</name>
    <name type="synonym">Medicago tribuloides</name>
    <dbReference type="NCBI Taxonomy" id="3880"/>
    <lineage>
        <taxon>Eukaryota</taxon>
        <taxon>Viridiplantae</taxon>
        <taxon>Streptophyta</taxon>
        <taxon>Embryophyta</taxon>
        <taxon>Tracheophyta</taxon>
        <taxon>Spermatophyta</taxon>
        <taxon>Magnoliopsida</taxon>
        <taxon>eudicotyledons</taxon>
        <taxon>Gunneridae</taxon>
        <taxon>Pentapetalae</taxon>
        <taxon>rosids</taxon>
        <taxon>fabids</taxon>
        <taxon>Fabales</taxon>
        <taxon>Fabaceae</taxon>
        <taxon>Papilionoideae</taxon>
        <taxon>50 kb inversion clade</taxon>
        <taxon>NPAAA clade</taxon>
        <taxon>Hologalegina</taxon>
        <taxon>IRL clade</taxon>
        <taxon>Trifolieae</taxon>
        <taxon>Medicago</taxon>
    </lineage>
</organism>
<dbReference type="EMBL" id="CM001224">
    <property type="protein sequence ID" value="AET01460.1"/>
    <property type="molecule type" value="Genomic_DNA"/>
</dbReference>
<dbReference type="EnsemblPlants" id="AET01460">
    <property type="protein sequence ID" value="AET01460"/>
    <property type="gene ID" value="MTR_8g013740"/>
</dbReference>
<feature type="chain" id="PRO_5014574260" evidence="2">
    <location>
        <begin position="24"/>
        <end position="128"/>
    </location>
</feature>
<evidence type="ECO:0000313" key="4">
    <source>
        <dbReference type="EMBL" id="RHN39101.1"/>
    </source>
</evidence>
<dbReference type="Gramene" id="rna45095">
    <property type="protein sequence ID" value="RHN39101.1"/>
    <property type="gene ID" value="gene45095"/>
</dbReference>
<reference evidence="3 6" key="2">
    <citation type="journal article" date="2014" name="BMC Genomics">
        <title>An improved genome release (version Mt4.0) for the model legume Medicago truncatula.</title>
        <authorList>
            <person name="Tang H."/>
            <person name="Krishnakumar V."/>
            <person name="Bidwell S."/>
            <person name="Rosen B."/>
            <person name="Chan A."/>
            <person name="Zhou S."/>
            <person name="Gentzbittel L."/>
            <person name="Childs K.L."/>
            <person name="Yandell M."/>
            <person name="Gundlach H."/>
            <person name="Mayer K.F."/>
            <person name="Schwartz D.C."/>
            <person name="Town C.D."/>
        </authorList>
    </citation>
    <scope>GENOME REANNOTATION</scope>
    <source>
        <strain evidence="5 6">cv. Jemalong A17</strain>
    </source>
</reference>
<dbReference type="AlphaFoldDB" id="G7LFW4"/>
<keyword evidence="2" id="KW-0732">Signal</keyword>
<reference evidence="3 6" key="1">
    <citation type="journal article" date="2011" name="Nature">
        <title>The Medicago genome provides insight into the evolution of rhizobial symbioses.</title>
        <authorList>
            <person name="Young N.D."/>
            <person name="Debelle F."/>
            <person name="Oldroyd G.E."/>
            <person name="Geurts R."/>
            <person name="Cannon S.B."/>
            <person name="Udvardi M.K."/>
            <person name="Benedito V.A."/>
            <person name="Mayer K.F."/>
            <person name="Gouzy J."/>
            <person name="Schoof H."/>
            <person name="Van de Peer Y."/>
            <person name="Proost S."/>
            <person name="Cook D.R."/>
            <person name="Meyers B.C."/>
            <person name="Spannagl M."/>
            <person name="Cheung F."/>
            <person name="De Mita S."/>
            <person name="Krishnakumar V."/>
            <person name="Gundlach H."/>
            <person name="Zhou S."/>
            <person name="Mudge J."/>
            <person name="Bharti A.K."/>
            <person name="Murray J.D."/>
            <person name="Naoumkina M.A."/>
            <person name="Rosen B."/>
            <person name="Silverstein K.A."/>
            <person name="Tang H."/>
            <person name="Rombauts S."/>
            <person name="Zhao P.X."/>
            <person name="Zhou P."/>
            <person name="Barbe V."/>
            <person name="Bardou P."/>
            <person name="Bechner M."/>
            <person name="Bellec A."/>
            <person name="Berger A."/>
            <person name="Berges H."/>
            <person name="Bidwell S."/>
            <person name="Bisseling T."/>
            <person name="Choisne N."/>
            <person name="Couloux A."/>
            <person name="Denny R."/>
            <person name="Deshpande S."/>
            <person name="Dai X."/>
            <person name="Doyle J.J."/>
            <person name="Dudez A.M."/>
            <person name="Farmer A.D."/>
            <person name="Fouteau S."/>
            <person name="Franken C."/>
            <person name="Gibelin C."/>
            <person name="Gish J."/>
            <person name="Goldstein S."/>
            <person name="Gonzalez A.J."/>
            <person name="Green P.J."/>
            <person name="Hallab A."/>
            <person name="Hartog M."/>
            <person name="Hua A."/>
            <person name="Humphray S.J."/>
            <person name="Jeong D.H."/>
            <person name="Jing Y."/>
            <person name="Jocker A."/>
            <person name="Kenton S.M."/>
            <person name="Kim D.J."/>
            <person name="Klee K."/>
            <person name="Lai H."/>
            <person name="Lang C."/>
            <person name="Lin S."/>
            <person name="Macmil S.L."/>
            <person name="Magdelenat G."/>
            <person name="Matthews L."/>
            <person name="McCorrison J."/>
            <person name="Monaghan E.L."/>
            <person name="Mun J.H."/>
            <person name="Najar F.Z."/>
            <person name="Nicholson C."/>
            <person name="Noirot C."/>
            <person name="O'Bleness M."/>
            <person name="Paule C.R."/>
            <person name="Poulain J."/>
            <person name="Prion F."/>
            <person name="Qin B."/>
            <person name="Qu C."/>
            <person name="Retzel E.F."/>
            <person name="Riddle C."/>
            <person name="Sallet E."/>
            <person name="Samain S."/>
            <person name="Samson N."/>
            <person name="Sanders I."/>
            <person name="Saurat O."/>
            <person name="Scarpelli C."/>
            <person name="Schiex T."/>
            <person name="Segurens B."/>
            <person name="Severin A.J."/>
            <person name="Sherrier D.J."/>
            <person name="Shi R."/>
            <person name="Sims S."/>
            <person name="Singer S.R."/>
            <person name="Sinharoy S."/>
            <person name="Sterck L."/>
            <person name="Viollet A."/>
            <person name="Wang B.B."/>
            <person name="Wang K."/>
            <person name="Wang M."/>
            <person name="Wang X."/>
            <person name="Warfsmann J."/>
            <person name="Weissenbach J."/>
            <person name="White D.D."/>
            <person name="White J.D."/>
            <person name="Wiley G.B."/>
            <person name="Wincker P."/>
            <person name="Xing Y."/>
            <person name="Yang L."/>
            <person name="Yao Z."/>
            <person name="Ying F."/>
            <person name="Zhai J."/>
            <person name="Zhou L."/>
            <person name="Zuber A."/>
            <person name="Denarie J."/>
            <person name="Dixon R.A."/>
            <person name="May G.D."/>
            <person name="Schwartz D.C."/>
            <person name="Rogers J."/>
            <person name="Quetier F."/>
            <person name="Town C.D."/>
            <person name="Roe B.A."/>
        </authorList>
    </citation>
    <scope>NUCLEOTIDE SEQUENCE [LARGE SCALE GENOMIC DNA]</scope>
    <source>
        <strain evidence="3">A17</strain>
        <strain evidence="5 6">cv. Jemalong A17</strain>
    </source>
</reference>
<feature type="signal peptide" evidence="2">
    <location>
        <begin position="1"/>
        <end position="23"/>
    </location>
</feature>
<dbReference type="EMBL" id="PSQE01000008">
    <property type="protein sequence ID" value="RHN39101.1"/>
    <property type="molecule type" value="Genomic_DNA"/>
</dbReference>
<evidence type="ECO:0000256" key="2">
    <source>
        <dbReference type="SAM" id="SignalP"/>
    </source>
</evidence>
<name>G7LFW4_MEDTR</name>
<protein>
    <submittedName>
        <fullName evidence="3">RALF-like protein</fullName>
    </submittedName>
</protein>
<evidence type="ECO:0000313" key="6">
    <source>
        <dbReference type="Proteomes" id="UP000002051"/>
    </source>
</evidence>
<evidence type="ECO:0000313" key="3">
    <source>
        <dbReference type="EMBL" id="AET01460.1"/>
    </source>
</evidence>
<feature type="compositionally biased region" description="Pro residues" evidence="1">
    <location>
        <begin position="85"/>
        <end position="113"/>
    </location>
</feature>
<dbReference type="Proteomes" id="UP000265566">
    <property type="component" value="Chromosome 8"/>
</dbReference>
<reference evidence="5" key="3">
    <citation type="submission" date="2015-04" db="UniProtKB">
        <authorList>
            <consortium name="EnsemblPlants"/>
        </authorList>
    </citation>
    <scope>IDENTIFICATION</scope>
    <source>
        <strain evidence="5">cv. Jemalong A17</strain>
    </source>
</reference>
<feature type="region of interest" description="Disordered" evidence="1">
    <location>
        <begin position="69"/>
        <end position="128"/>
    </location>
</feature>
<reference evidence="4" key="5">
    <citation type="journal article" date="2018" name="Nat. Plants">
        <title>Whole-genome landscape of Medicago truncatula symbiotic genes.</title>
        <authorList>
            <person name="Pecrix Y."/>
            <person name="Gamas P."/>
            <person name="Carrere S."/>
        </authorList>
    </citation>
    <scope>NUCLEOTIDE SEQUENCE</scope>
    <source>
        <tissue evidence="4">Leaves</tissue>
    </source>
</reference>
<reference evidence="7" key="4">
    <citation type="journal article" date="2018" name="Nat. Plants">
        <title>Whole-genome landscape of Medicago truncatula symbiotic genes.</title>
        <authorList>
            <person name="Pecrix Y."/>
            <person name="Staton S.E."/>
            <person name="Sallet E."/>
            <person name="Lelandais-Briere C."/>
            <person name="Moreau S."/>
            <person name="Carrere S."/>
            <person name="Blein T."/>
            <person name="Jardinaud M.F."/>
            <person name="Latrasse D."/>
            <person name="Zouine M."/>
            <person name="Zahm M."/>
            <person name="Kreplak J."/>
            <person name="Mayjonade B."/>
            <person name="Satge C."/>
            <person name="Perez M."/>
            <person name="Cauet S."/>
            <person name="Marande W."/>
            <person name="Chantry-Darmon C."/>
            <person name="Lopez-Roques C."/>
            <person name="Bouchez O."/>
            <person name="Berard A."/>
            <person name="Debelle F."/>
            <person name="Munos S."/>
            <person name="Bendahmane A."/>
            <person name="Berges H."/>
            <person name="Niebel A."/>
            <person name="Buitink J."/>
            <person name="Frugier F."/>
            <person name="Benhamed M."/>
            <person name="Crespi M."/>
            <person name="Gouzy J."/>
            <person name="Gamas P."/>
        </authorList>
    </citation>
    <scope>NUCLEOTIDE SEQUENCE [LARGE SCALE GENOMIC DNA]</scope>
    <source>
        <strain evidence="7">cv. Jemalong A17</strain>
    </source>
</reference>
<keyword evidence="6" id="KW-1185">Reference proteome</keyword>
<evidence type="ECO:0000313" key="5">
    <source>
        <dbReference type="EnsemblPlants" id="AET01460"/>
    </source>
</evidence>
<dbReference type="KEGG" id="mtr:11425511"/>